<dbReference type="AlphaFoldDB" id="I2GEE4"/>
<proteinExistence type="predicted"/>
<evidence type="ECO:0000313" key="1">
    <source>
        <dbReference type="EMBL" id="CCH52269.1"/>
    </source>
</evidence>
<dbReference type="EMBL" id="CAIT01000005">
    <property type="protein sequence ID" value="CCH52269.1"/>
    <property type="molecule type" value="Genomic_DNA"/>
</dbReference>
<reference evidence="1 2" key="1">
    <citation type="journal article" date="2012" name="J. Bacteriol.">
        <title>Genome Sequence of the Filamentous Bacterium Fibrisoma limi BUZ 3T.</title>
        <authorList>
            <person name="Filippini M."/>
            <person name="Qi W."/>
            <person name="Jaenicke S."/>
            <person name="Goesmann A."/>
            <person name="Smits T.H."/>
            <person name="Bagheri H.C."/>
        </authorList>
    </citation>
    <scope>NUCLEOTIDE SEQUENCE [LARGE SCALE GENOMIC DNA]</scope>
    <source>
        <strain evidence="2">BUZ 3T</strain>
    </source>
</reference>
<dbReference type="STRING" id="1185876.BN8_01255"/>
<keyword evidence="2" id="KW-1185">Reference proteome</keyword>
<gene>
    <name evidence="1" type="ORF">BN8_01255</name>
</gene>
<accession>I2GEE4</accession>
<dbReference type="Proteomes" id="UP000009309">
    <property type="component" value="Unassembled WGS sequence"/>
</dbReference>
<protein>
    <submittedName>
        <fullName evidence="1">Uncharacterized protein</fullName>
    </submittedName>
</protein>
<organism evidence="1 2">
    <name type="scientific">Fibrisoma limi BUZ 3</name>
    <dbReference type="NCBI Taxonomy" id="1185876"/>
    <lineage>
        <taxon>Bacteria</taxon>
        <taxon>Pseudomonadati</taxon>
        <taxon>Bacteroidota</taxon>
        <taxon>Cytophagia</taxon>
        <taxon>Cytophagales</taxon>
        <taxon>Spirosomataceae</taxon>
        <taxon>Fibrisoma</taxon>
    </lineage>
</organism>
<name>I2GEE4_9BACT</name>
<evidence type="ECO:0000313" key="2">
    <source>
        <dbReference type="Proteomes" id="UP000009309"/>
    </source>
</evidence>
<comment type="caution">
    <text evidence="1">The sequence shown here is derived from an EMBL/GenBank/DDBJ whole genome shotgun (WGS) entry which is preliminary data.</text>
</comment>
<sequence>MILPIKCYYRVVLCSFRPMILNWHLLLLLTLLLPVSWVRSDVAKTTLPVASTDYVIYAQLIDADSQCGHETDQSHQNRLVLINRTTITPTADSLDEFDELTTFRRLATEYVLDTDWRSFLKGINHRKFTERTLSTLPKLQCRQAAFLPRRSDQQSFLDLQATYKNLEKLIYLSQVVYSPDRTKAICFYSETSTSDGGSGSCFLLEKRNSIWFIKKRISLWLS</sequence>